<dbReference type="GO" id="GO:0005665">
    <property type="term" value="C:RNA polymerase II, core complex"/>
    <property type="evidence" value="ECO:0007669"/>
    <property type="project" value="InterPro"/>
</dbReference>
<dbReference type="GO" id="GO:0006366">
    <property type="term" value="P:transcription by RNA polymerase II"/>
    <property type="evidence" value="ECO:0007669"/>
    <property type="project" value="TreeGrafter"/>
</dbReference>
<comment type="subcellular location">
    <subcellularLocation>
        <location evidence="1">Nucleus</location>
    </subcellularLocation>
</comment>
<dbReference type="InterPro" id="IPR036161">
    <property type="entry name" value="RPB6/omega-like_sf"/>
</dbReference>
<dbReference type="InterPro" id="IPR006111">
    <property type="entry name" value="Rpo6/Rpb6"/>
</dbReference>
<keyword evidence="4" id="KW-0804">Transcription</keyword>
<comment type="subunit">
    <text evidence="2">Component of the RNA polymerase I (Pol I), RNA polymerase II (Pol II) and RNA polymerase III (Pol III) complexes consisting of at least 13, 12 and 17 subunits, respectively.</text>
</comment>
<dbReference type="InterPro" id="IPR006110">
    <property type="entry name" value="Pol_omega/Rpo6/RPB6"/>
</dbReference>
<dbReference type="PROSITE" id="PS01111">
    <property type="entry name" value="RNA_POL_K_14KD"/>
    <property type="match status" value="1"/>
</dbReference>
<evidence type="ECO:0000256" key="7">
    <source>
        <dbReference type="ARBA" id="ARBA00030456"/>
    </source>
</evidence>
<dbReference type="AlphaFoldDB" id="A0A1I7UG04"/>
<feature type="compositionally biased region" description="Acidic residues" evidence="10">
    <location>
        <begin position="1"/>
        <end position="27"/>
    </location>
</feature>
<comment type="function">
    <text evidence="8">DNA-dependent RNA polymerases catalyze the transcription of DNA into RNA using the four ribonucleoside triphosphates as substrates. Common component of RNA polymerases I, II and III which synthesize ribosomal RNA precursors, mRNA precursors and many functional non-coding RNAs, and small RNAs, such as 5S rRNA and tRNAs, respectively. Pol II is the central component of the basal RNA polymerase II transcription machinery. Pols are composed of mobile elements that move relative to each other. In Pol II, RPB6 is part of the clamp element and together with parts of RPB1 and RPB2 forms a pocket to which the RPB4-RPB7 subcomplex binds.</text>
</comment>
<dbReference type="GO" id="GO:0005736">
    <property type="term" value="C:RNA polymerase I complex"/>
    <property type="evidence" value="ECO:0007669"/>
    <property type="project" value="TreeGrafter"/>
</dbReference>
<keyword evidence="5" id="KW-0539">Nucleus</keyword>
<dbReference type="NCBIfam" id="NF002207">
    <property type="entry name" value="PRK01099.1-2"/>
    <property type="match status" value="1"/>
</dbReference>
<dbReference type="PIRSF" id="PIRSF500154">
    <property type="entry name" value="RPB6"/>
    <property type="match status" value="1"/>
</dbReference>
<evidence type="ECO:0000256" key="5">
    <source>
        <dbReference type="ARBA" id="ARBA00023242"/>
    </source>
</evidence>
<dbReference type="GO" id="GO:0003677">
    <property type="term" value="F:DNA binding"/>
    <property type="evidence" value="ECO:0007669"/>
    <property type="project" value="InterPro"/>
</dbReference>
<feature type="compositionally biased region" description="Acidic residues" evidence="10">
    <location>
        <begin position="34"/>
        <end position="44"/>
    </location>
</feature>
<dbReference type="PANTHER" id="PTHR47227:SF5">
    <property type="entry name" value="DNA-DIRECTED RNA POLYMERASES I, II, AND III SUBUNIT RPABC2"/>
    <property type="match status" value="1"/>
</dbReference>
<dbReference type="FunFam" id="3.90.940.10:FF:000005">
    <property type="entry name" value="Probable DNA-directed RNA polymerases I, II, and III subunit RPABC2"/>
    <property type="match status" value="1"/>
</dbReference>
<keyword evidence="3" id="KW-0240">DNA-directed RNA polymerase</keyword>
<name>A0A1I7UG04_9PELO</name>
<accession>A0A1I7UG04</accession>
<comment type="similarity">
    <text evidence="6">Belongs to the archaeal Rpo6/eukaryotic RPB6 RNA polymerase subunit family.</text>
</comment>
<dbReference type="Proteomes" id="UP000095282">
    <property type="component" value="Unplaced"/>
</dbReference>
<evidence type="ECO:0000256" key="8">
    <source>
        <dbReference type="ARBA" id="ARBA00053099"/>
    </source>
</evidence>
<dbReference type="NCBIfam" id="NF002208">
    <property type="entry name" value="PRK01099.1-3"/>
    <property type="match status" value="1"/>
</dbReference>
<dbReference type="STRING" id="1561998.A0A1I7UG04"/>
<evidence type="ECO:0000256" key="2">
    <source>
        <dbReference type="ARBA" id="ARBA00011285"/>
    </source>
</evidence>
<evidence type="ECO:0000313" key="12">
    <source>
        <dbReference type="WBParaSite" id="Csp11.Scaffold629.g8948.t1"/>
    </source>
</evidence>
<dbReference type="GO" id="GO:0005666">
    <property type="term" value="C:RNA polymerase III complex"/>
    <property type="evidence" value="ECO:0007669"/>
    <property type="project" value="TreeGrafter"/>
</dbReference>
<dbReference type="GO" id="GO:0006360">
    <property type="term" value="P:transcription by RNA polymerase I"/>
    <property type="evidence" value="ECO:0007669"/>
    <property type="project" value="TreeGrafter"/>
</dbReference>
<sequence length="137" mass="16011">MADDDDYQDMDNDDFVEDNEMEDVIDEEPQRPENEDDDDDNVDENFELFDQGKAVPTSEHVTTPFMTKYERARVLGTRALQIAMGAPVMVELEGETDPLEIARKELKQRRIPIIIRRYLPDGSYEDWPTEQLQLADW</sequence>
<protein>
    <recommendedName>
        <fullName evidence="9">Probable DNA-directed RNA polymerases I, II, and III subunit RPABC2</fullName>
    </recommendedName>
    <alternativeName>
        <fullName evidence="7">RPB6 homolog</fullName>
    </alternativeName>
</protein>
<organism evidence="11 12">
    <name type="scientific">Caenorhabditis tropicalis</name>
    <dbReference type="NCBI Taxonomy" id="1561998"/>
    <lineage>
        <taxon>Eukaryota</taxon>
        <taxon>Metazoa</taxon>
        <taxon>Ecdysozoa</taxon>
        <taxon>Nematoda</taxon>
        <taxon>Chromadorea</taxon>
        <taxon>Rhabditida</taxon>
        <taxon>Rhabditina</taxon>
        <taxon>Rhabditomorpha</taxon>
        <taxon>Rhabditoidea</taxon>
        <taxon>Rhabditidae</taxon>
        <taxon>Peloderinae</taxon>
        <taxon>Caenorhabditis</taxon>
    </lineage>
</organism>
<evidence type="ECO:0000256" key="3">
    <source>
        <dbReference type="ARBA" id="ARBA00022478"/>
    </source>
</evidence>
<evidence type="ECO:0000313" key="11">
    <source>
        <dbReference type="Proteomes" id="UP000095282"/>
    </source>
</evidence>
<dbReference type="GO" id="GO:0042797">
    <property type="term" value="P:tRNA transcription by RNA polymerase III"/>
    <property type="evidence" value="ECO:0007669"/>
    <property type="project" value="TreeGrafter"/>
</dbReference>
<dbReference type="InterPro" id="IPR020708">
    <property type="entry name" value="DNA-dir_RNA_polK_14-18kDa_CS"/>
</dbReference>
<dbReference type="HAMAP" id="MF_00192">
    <property type="entry name" value="RNApol_arch_Rpo6"/>
    <property type="match status" value="1"/>
</dbReference>
<feature type="region of interest" description="Disordered" evidence="10">
    <location>
        <begin position="1"/>
        <end position="44"/>
    </location>
</feature>
<keyword evidence="11" id="KW-1185">Reference proteome</keyword>
<dbReference type="Pfam" id="PF01192">
    <property type="entry name" value="RNA_pol_Rpb6"/>
    <property type="match status" value="1"/>
</dbReference>
<evidence type="ECO:0000256" key="6">
    <source>
        <dbReference type="ARBA" id="ARBA00025773"/>
    </source>
</evidence>
<evidence type="ECO:0000256" key="1">
    <source>
        <dbReference type="ARBA" id="ARBA00004123"/>
    </source>
</evidence>
<dbReference type="PIRSF" id="PIRSF000778">
    <property type="entry name" value="RpoK/RPB6"/>
    <property type="match status" value="1"/>
</dbReference>
<dbReference type="SUPFAM" id="SSF63562">
    <property type="entry name" value="RPB6/omega subunit-like"/>
    <property type="match status" value="1"/>
</dbReference>
<dbReference type="Gene3D" id="3.90.940.10">
    <property type="match status" value="1"/>
</dbReference>
<dbReference type="InterPro" id="IPR028363">
    <property type="entry name" value="RPB6"/>
</dbReference>
<proteinExistence type="inferred from homology"/>
<evidence type="ECO:0000256" key="4">
    <source>
        <dbReference type="ARBA" id="ARBA00023163"/>
    </source>
</evidence>
<dbReference type="WBParaSite" id="Csp11.Scaffold629.g8948.t1">
    <property type="protein sequence ID" value="Csp11.Scaffold629.g8948.t1"/>
    <property type="gene ID" value="Csp11.Scaffold629.g8948"/>
</dbReference>
<evidence type="ECO:0000256" key="10">
    <source>
        <dbReference type="SAM" id="MobiDB-lite"/>
    </source>
</evidence>
<dbReference type="eggNOG" id="KOG3405">
    <property type="taxonomic scope" value="Eukaryota"/>
</dbReference>
<dbReference type="GO" id="GO:0003899">
    <property type="term" value="F:DNA-directed RNA polymerase activity"/>
    <property type="evidence" value="ECO:0007669"/>
    <property type="project" value="InterPro"/>
</dbReference>
<reference evidence="12" key="1">
    <citation type="submission" date="2016-11" db="UniProtKB">
        <authorList>
            <consortium name="WormBaseParasite"/>
        </authorList>
    </citation>
    <scope>IDENTIFICATION</scope>
</reference>
<dbReference type="PANTHER" id="PTHR47227">
    <property type="entry name" value="DNA-DIRECTED RNA POLYMERASE SUBUNIT K"/>
    <property type="match status" value="1"/>
</dbReference>
<evidence type="ECO:0000256" key="9">
    <source>
        <dbReference type="ARBA" id="ARBA00068270"/>
    </source>
</evidence>